<sequence length="53" mass="6539">MINVGYKDKIFCGNSVSILKSFYFCICRSKLNYDYDRLYSYNFSYRREVVWRI</sequence>
<dbReference type="AlphaFoldDB" id="R6D130"/>
<dbReference type="Proteomes" id="UP000018362">
    <property type="component" value="Unassembled WGS sequence"/>
</dbReference>
<gene>
    <name evidence="1" type="ORF">BN509_02232</name>
</gene>
<organism evidence="1 2">
    <name type="scientific">Phocaeicola coprocola CAG:162</name>
    <dbReference type="NCBI Taxonomy" id="1263040"/>
    <lineage>
        <taxon>Bacteria</taxon>
        <taxon>Pseudomonadati</taxon>
        <taxon>Bacteroidota</taxon>
        <taxon>Bacteroidia</taxon>
        <taxon>Bacteroidales</taxon>
        <taxon>Bacteroidaceae</taxon>
        <taxon>Phocaeicola</taxon>
    </lineage>
</organism>
<evidence type="ECO:0000313" key="1">
    <source>
        <dbReference type="EMBL" id="CDA71337.1"/>
    </source>
</evidence>
<comment type="caution">
    <text evidence="1">The sequence shown here is derived from an EMBL/GenBank/DDBJ whole genome shotgun (WGS) entry which is preliminary data.</text>
</comment>
<proteinExistence type="predicted"/>
<accession>R6D130</accession>
<dbReference type="EMBL" id="CBCJ010000171">
    <property type="protein sequence ID" value="CDA71337.1"/>
    <property type="molecule type" value="Genomic_DNA"/>
</dbReference>
<name>R6D130_9BACT</name>
<evidence type="ECO:0000313" key="2">
    <source>
        <dbReference type="Proteomes" id="UP000018362"/>
    </source>
</evidence>
<reference evidence="1" key="1">
    <citation type="submission" date="2012-11" db="EMBL/GenBank/DDBJ databases">
        <title>Dependencies among metagenomic species, viruses, plasmids and units of genetic variation.</title>
        <authorList>
            <person name="Nielsen H.B."/>
            <person name="Almeida M."/>
            <person name="Juncker A.S."/>
            <person name="Rasmussen S."/>
            <person name="Li J."/>
            <person name="Sunagawa S."/>
            <person name="Plichta D."/>
            <person name="Gautier L."/>
            <person name="Le Chatelier E."/>
            <person name="Peletier E."/>
            <person name="Bonde I."/>
            <person name="Nielsen T."/>
            <person name="Manichanh C."/>
            <person name="Arumugam M."/>
            <person name="Batto J."/>
            <person name="Santos M.B.Q.D."/>
            <person name="Blom N."/>
            <person name="Borruel N."/>
            <person name="Burgdorf K.S."/>
            <person name="Boumezbeur F."/>
            <person name="Casellas F."/>
            <person name="Dore J."/>
            <person name="Guarner F."/>
            <person name="Hansen T."/>
            <person name="Hildebrand F."/>
            <person name="Kaas R.S."/>
            <person name="Kennedy S."/>
            <person name="Kristiansen K."/>
            <person name="Kultima J.R."/>
            <person name="Leonard P."/>
            <person name="Levenez F."/>
            <person name="Lund O."/>
            <person name="Moumen B."/>
            <person name="Le Paslier D."/>
            <person name="Pons N."/>
            <person name="Pedersen O."/>
            <person name="Prifti E."/>
            <person name="Qin J."/>
            <person name="Raes J."/>
            <person name="Tap J."/>
            <person name="Tims S."/>
            <person name="Ussery D.W."/>
            <person name="Yamada T."/>
            <person name="MetaHit consortium"/>
            <person name="Renault P."/>
            <person name="Sicheritz-Ponten T."/>
            <person name="Bork P."/>
            <person name="Wang J."/>
            <person name="Brunak S."/>
            <person name="Ehrlich S.D."/>
        </authorList>
    </citation>
    <scope>NUCLEOTIDE SEQUENCE [LARGE SCALE GENOMIC DNA]</scope>
</reference>
<protein>
    <submittedName>
        <fullName evidence="1">Uncharacterized protein</fullName>
    </submittedName>
</protein>